<evidence type="ECO:0000313" key="2">
    <source>
        <dbReference type="EMBL" id="KAG2226243.1"/>
    </source>
</evidence>
<evidence type="ECO:0000313" key="3">
    <source>
        <dbReference type="Proteomes" id="UP000646827"/>
    </source>
</evidence>
<evidence type="ECO:0000256" key="1">
    <source>
        <dbReference type="SAM" id="MobiDB-lite"/>
    </source>
</evidence>
<proteinExistence type="predicted"/>
<feature type="non-terminal residue" evidence="2">
    <location>
        <position position="1"/>
    </location>
</feature>
<comment type="caution">
    <text evidence="2">The sequence shown here is derived from an EMBL/GenBank/DDBJ whole genome shotgun (WGS) entry which is preliminary data.</text>
</comment>
<dbReference type="OrthoDB" id="2417391at2759"/>
<feature type="region of interest" description="Disordered" evidence="1">
    <location>
        <begin position="44"/>
        <end position="103"/>
    </location>
</feature>
<name>A0A8H7SDV9_9FUNG</name>
<sequence length="888" mass="100667">RIPDYLESLQAQIIQDPEVLPSVSFEEQPGILQQDVDEELLDAHSNNQEDDGPTGSPQHMMTDWDDYDVDMGGEMDVYDYEDDNSQVRDNNDDQNTDYTHAGTDVEDCASEEAYDTTDPYVTNTVEPTIANEEYVDAWENEPPLCTNEPIAYTEYAPVPLDNHEKKSFQIYCWIQENNISRGAYEELVKLLNKWIKDDDIPRVPLLSPYKTESDLGKLFDLQEVKYRMCPKGCRLFPKGSSSPCKCEAPQFKPNGQPIKAMSYFPLAKQLSSFVAIKDTRDMLKETPQSVGQGVMTDIFHGSVYQNLKDDLFISNLDIAVSLYIDGFRTFNGGNANMTILHIVIMSLPANIRYKKEFMIQVAILPADHTGNLYTYLKPLLNELRILQDAGMKVACDDGEFSLKVHLMLASGDIIGVQELIHHKGHSSDYGCRQCRILSTSLIGPAGKGRARYYPGTVAMSSPRPVEDFSQGNAEFGIKKKTEFSELKSFHGYTFFGLDEMHLIGANCTSKIWSMISGEFPNVNSTFELDNTTCKAIGAAIAKSTSNIPSSIFEGTFRDIFKKRGSMRSVDWIVFMQCVLPTLVFEQLAREYGPYAPQVEALMSYVIGCCLALQWEIDQDDLVNIKKHFQNWHLHMKNEVDHNMYTINFHLLRHIHGTVKALGPLRAYSTRSAERSIGFFKKHVKSRVSPGENAGNVIKRQLLMRNFSRVYYGDDYLGEEPEKDEYTVPGYPHIELWDPRLSTTDDTMLVPLRTYWHSFFVDNRAENAVLDTNIRIGKRLYISGTVYNCNEYPQSERKLNQEHPLCLVKVYANIKGTKYGTGVRKKIGVAYGNRGEDNSNVADKVIVTHVDNIKGYAGMLKSSLVEDRQYMIYPDMIPGEIRVGEIGMI</sequence>
<gene>
    <name evidence="2" type="ORF">INT45_005915</name>
</gene>
<protein>
    <recommendedName>
        <fullName evidence="4">Transposase family Tnp2 protein</fullName>
    </recommendedName>
</protein>
<feature type="compositionally biased region" description="Acidic residues" evidence="1">
    <location>
        <begin position="63"/>
        <end position="84"/>
    </location>
</feature>
<dbReference type="Proteomes" id="UP000646827">
    <property type="component" value="Unassembled WGS sequence"/>
</dbReference>
<dbReference type="EMBL" id="JAEPRB010000018">
    <property type="protein sequence ID" value="KAG2226243.1"/>
    <property type="molecule type" value="Genomic_DNA"/>
</dbReference>
<keyword evidence="3" id="KW-1185">Reference proteome</keyword>
<evidence type="ECO:0008006" key="4">
    <source>
        <dbReference type="Google" id="ProtNLM"/>
    </source>
</evidence>
<dbReference type="AlphaFoldDB" id="A0A8H7SDV9"/>
<accession>A0A8H7SDV9</accession>
<reference evidence="2 3" key="1">
    <citation type="submission" date="2020-12" db="EMBL/GenBank/DDBJ databases">
        <title>Metabolic potential, ecology and presence of endohyphal bacteria is reflected in genomic diversity of Mucoromycotina.</title>
        <authorList>
            <person name="Muszewska A."/>
            <person name="Okrasinska A."/>
            <person name="Steczkiewicz K."/>
            <person name="Drgas O."/>
            <person name="Orlowska M."/>
            <person name="Perlinska-Lenart U."/>
            <person name="Aleksandrzak-Piekarczyk T."/>
            <person name="Szatraj K."/>
            <person name="Zielenkiewicz U."/>
            <person name="Pilsyk S."/>
            <person name="Malc E."/>
            <person name="Mieczkowski P."/>
            <person name="Kruszewska J.S."/>
            <person name="Biernat P."/>
            <person name="Pawlowska J."/>
        </authorList>
    </citation>
    <scope>NUCLEOTIDE SEQUENCE [LARGE SCALE GENOMIC DNA]</scope>
    <source>
        <strain evidence="2 3">CBS 142.35</strain>
    </source>
</reference>
<organism evidence="2 3">
    <name type="scientific">Circinella minor</name>
    <dbReference type="NCBI Taxonomy" id="1195481"/>
    <lineage>
        <taxon>Eukaryota</taxon>
        <taxon>Fungi</taxon>
        <taxon>Fungi incertae sedis</taxon>
        <taxon>Mucoromycota</taxon>
        <taxon>Mucoromycotina</taxon>
        <taxon>Mucoromycetes</taxon>
        <taxon>Mucorales</taxon>
        <taxon>Lichtheimiaceae</taxon>
        <taxon>Circinella</taxon>
    </lineage>
</organism>